<gene>
    <name evidence="1" type="ORF">H8B15_18670</name>
</gene>
<dbReference type="RefSeq" id="WP_187321171.1">
    <property type="nucleotide sequence ID" value="NZ_JACSCY010000020.1"/>
</dbReference>
<organism evidence="1 2">
    <name type="scientific">Hymenobacter citatus</name>
    <dbReference type="NCBI Taxonomy" id="2763506"/>
    <lineage>
        <taxon>Bacteria</taxon>
        <taxon>Pseudomonadati</taxon>
        <taxon>Bacteroidota</taxon>
        <taxon>Cytophagia</taxon>
        <taxon>Cytophagales</taxon>
        <taxon>Hymenobacteraceae</taxon>
        <taxon>Hymenobacter</taxon>
    </lineage>
</organism>
<reference evidence="1 2" key="1">
    <citation type="submission" date="2020-08" db="EMBL/GenBank/DDBJ databases">
        <title>Hymenobacter sp.</title>
        <authorList>
            <person name="Kim M.K."/>
        </authorList>
    </citation>
    <scope>NUCLEOTIDE SEQUENCE [LARGE SCALE GENOMIC DNA]</scope>
    <source>
        <strain evidence="1 2">BT507</strain>
    </source>
</reference>
<protein>
    <submittedName>
        <fullName evidence="1">Uncharacterized protein</fullName>
    </submittedName>
</protein>
<comment type="caution">
    <text evidence="1">The sequence shown here is derived from an EMBL/GenBank/DDBJ whole genome shotgun (WGS) entry which is preliminary data.</text>
</comment>
<proteinExistence type="predicted"/>
<name>A0ABR7MPF5_9BACT</name>
<dbReference type="Proteomes" id="UP000622017">
    <property type="component" value="Unassembled WGS sequence"/>
</dbReference>
<keyword evidence="2" id="KW-1185">Reference proteome</keyword>
<sequence length="85" mass="9370">MLVSTLCVSKTAYRPVQHGYSSLAATYLTWSAMIWTALLAEDQQSSTSKTPSARLQLASDQLQVGTYSIGEDVDVNLFGHPEIRY</sequence>
<evidence type="ECO:0000313" key="1">
    <source>
        <dbReference type="EMBL" id="MBC6612952.1"/>
    </source>
</evidence>
<accession>A0ABR7MPF5</accession>
<evidence type="ECO:0000313" key="2">
    <source>
        <dbReference type="Proteomes" id="UP000622017"/>
    </source>
</evidence>
<dbReference type="EMBL" id="JACSCY010000020">
    <property type="protein sequence ID" value="MBC6612952.1"/>
    <property type="molecule type" value="Genomic_DNA"/>
</dbReference>